<dbReference type="Proteomes" id="UP000298513">
    <property type="component" value="Unassembled WGS sequence"/>
</dbReference>
<dbReference type="RefSeq" id="WP_135794654.1">
    <property type="nucleotide sequence ID" value="NZ_BNBQ01000018.1"/>
</dbReference>
<dbReference type="AlphaFoldDB" id="A0A4Z1CXD4"/>
<reference evidence="1 2" key="1">
    <citation type="submission" date="2019-04" db="EMBL/GenBank/DDBJ databases">
        <title>Streptomyces sp. nov. Bv016 isolated from bark of Buahinia variegata.</title>
        <authorList>
            <person name="Kanchanasin P."/>
            <person name="Tanasupawat S."/>
            <person name="Yuki M."/>
            <person name="Kudo T."/>
        </authorList>
    </citation>
    <scope>NUCLEOTIDE SEQUENCE [LARGE SCALE GENOMIC DNA]</scope>
    <source>
        <strain evidence="1 2">JCM 4765</strain>
    </source>
</reference>
<dbReference type="EMBL" id="SRRU01000018">
    <property type="protein sequence ID" value="TGN73561.1"/>
    <property type="molecule type" value="Genomic_DNA"/>
</dbReference>
<evidence type="ECO:0000313" key="1">
    <source>
        <dbReference type="EMBL" id="TGN73561.1"/>
    </source>
</evidence>
<gene>
    <name evidence="1" type="ORF">E5082_31650</name>
</gene>
<dbReference type="GeneID" id="91534612"/>
<proteinExistence type="predicted"/>
<sequence length="117" mass="12003">MPLTTVSAAEAHAGTVNVSGFGPTKCTDIGNGKVCATGISGSPDGYDAAYEKWGGSTVTARFQLICINGFSKWDNGTFTISAGQRKSFVFSVGDQGSCKVLLHSGGSAFSSPYVVIP</sequence>
<accession>A0A4Z1CXD4</accession>
<comment type="caution">
    <text evidence="1">The sequence shown here is derived from an EMBL/GenBank/DDBJ whole genome shotgun (WGS) entry which is preliminary data.</text>
</comment>
<organism evidence="1 2">
    <name type="scientific">Streptomyces griseoluteus</name>
    <dbReference type="NCBI Taxonomy" id="29306"/>
    <lineage>
        <taxon>Bacteria</taxon>
        <taxon>Bacillati</taxon>
        <taxon>Actinomycetota</taxon>
        <taxon>Actinomycetes</taxon>
        <taxon>Kitasatosporales</taxon>
        <taxon>Streptomycetaceae</taxon>
        <taxon>Streptomyces</taxon>
    </lineage>
</organism>
<evidence type="ECO:0000313" key="2">
    <source>
        <dbReference type="Proteomes" id="UP000298513"/>
    </source>
</evidence>
<keyword evidence="2" id="KW-1185">Reference proteome</keyword>
<protein>
    <submittedName>
        <fullName evidence="1">Uncharacterized protein</fullName>
    </submittedName>
</protein>
<name>A0A4Z1CXD4_STRGP</name>